<name>A0ABS4WUS0_9MICO</name>
<dbReference type="Proteomes" id="UP000703720">
    <property type="component" value="Unassembled WGS sequence"/>
</dbReference>
<evidence type="ECO:0000256" key="1">
    <source>
        <dbReference type="SAM" id="SignalP"/>
    </source>
</evidence>
<sequence length="315" mass="33183">MTSRAPKTWLTACLLAVSTTVALAGCATSDPTSSGGDAAEGDAIIVGSFAFPESEILGEIYAQALEAEGFDVSTKFNIGPRQQTIPALQDGSINLIPEYNGNLLAYYDTAYEERTTEDVDAALPDAVGADDLQVLDSAAAEDKDAYVVTKKTAEDNDLTAIGDLKALEPFSLASNPQFGELGYGIPGLRDVYGVGVDAGQVTFVPYEDFGGPDTVQALVDGTVQVADIYTTSPAIKAEDLVVLEDPENMISAQNVIPLLSKDIYTDKLAEVLNAISAKLTTDDLIDLRERVEGDEKASAATAAEEWLTAAGLLDK</sequence>
<keyword evidence="4" id="KW-1185">Reference proteome</keyword>
<evidence type="ECO:0000313" key="4">
    <source>
        <dbReference type="Proteomes" id="UP000703720"/>
    </source>
</evidence>
<dbReference type="Gene3D" id="3.40.190.120">
    <property type="entry name" value="Osmoprotection protein (prox), domain 2"/>
    <property type="match status" value="1"/>
</dbReference>
<feature type="signal peptide" evidence="1">
    <location>
        <begin position="1"/>
        <end position="24"/>
    </location>
</feature>
<dbReference type="PROSITE" id="PS51257">
    <property type="entry name" value="PROKAR_LIPOPROTEIN"/>
    <property type="match status" value="1"/>
</dbReference>
<feature type="chain" id="PRO_5046031969" evidence="1">
    <location>
        <begin position="25"/>
        <end position="315"/>
    </location>
</feature>
<keyword evidence="1" id="KW-0732">Signal</keyword>
<dbReference type="Pfam" id="PF04069">
    <property type="entry name" value="OpuAC"/>
    <property type="match status" value="1"/>
</dbReference>
<reference evidence="3 4" key="1">
    <citation type="submission" date="2021-03" db="EMBL/GenBank/DDBJ databases">
        <title>Sequencing the genomes of 1000 actinobacteria strains.</title>
        <authorList>
            <person name="Klenk H.-P."/>
        </authorList>
    </citation>
    <scope>NUCLEOTIDE SEQUENCE [LARGE SCALE GENOMIC DNA]</scope>
    <source>
        <strain evidence="3 4">DSM 13468</strain>
    </source>
</reference>
<dbReference type="SUPFAM" id="SSF53850">
    <property type="entry name" value="Periplasmic binding protein-like II"/>
    <property type="match status" value="1"/>
</dbReference>
<dbReference type="RefSeq" id="WP_210098888.1">
    <property type="nucleotide sequence ID" value="NZ_BAAAIO010000002.1"/>
</dbReference>
<gene>
    <name evidence="3" type="ORF">JOF42_003386</name>
</gene>
<accession>A0ABS4WUS0</accession>
<proteinExistence type="predicted"/>
<dbReference type="CDD" id="cd13606">
    <property type="entry name" value="PBP2_ProX_like"/>
    <property type="match status" value="1"/>
</dbReference>
<dbReference type="InterPro" id="IPR007210">
    <property type="entry name" value="ABC_Gly_betaine_transp_sub-bd"/>
</dbReference>
<dbReference type="EMBL" id="JAGIOA010000001">
    <property type="protein sequence ID" value="MBP2379891.1"/>
    <property type="molecule type" value="Genomic_DNA"/>
</dbReference>
<organism evidence="3 4">
    <name type="scientific">Microbacterium phyllosphaerae</name>
    <dbReference type="NCBI Taxonomy" id="124798"/>
    <lineage>
        <taxon>Bacteria</taxon>
        <taxon>Bacillati</taxon>
        <taxon>Actinomycetota</taxon>
        <taxon>Actinomycetes</taxon>
        <taxon>Micrococcales</taxon>
        <taxon>Microbacteriaceae</taxon>
        <taxon>Microbacterium</taxon>
    </lineage>
</organism>
<dbReference type="Gene3D" id="3.40.190.10">
    <property type="entry name" value="Periplasmic binding protein-like II"/>
    <property type="match status" value="1"/>
</dbReference>
<feature type="domain" description="ABC-type glycine betaine transport system substrate-binding" evidence="2">
    <location>
        <begin position="43"/>
        <end position="308"/>
    </location>
</feature>
<comment type="caution">
    <text evidence="3">The sequence shown here is derived from an EMBL/GenBank/DDBJ whole genome shotgun (WGS) entry which is preliminary data.</text>
</comment>
<evidence type="ECO:0000313" key="3">
    <source>
        <dbReference type="EMBL" id="MBP2379891.1"/>
    </source>
</evidence>
<evidence type="ECO:0000259" key="2">
    <source>
        <dbReference type="Pfam" id="PF04069"/>
    </source>
</evidence>
<protein>
    <submittedName>
        <fullName evidence="3">Osmoprotectant transport system substrate-binding protein</fullName>
    </submittedName>
</protein>